<keyword evidence="2" id="KW-1185">Reference proteome</keyword>
<evidence type="ECO:0000313" key="1">
    <source>
        <dbReference type="EMBL" id="GFR78053.1"/>
    </source>
</evidence>
<name>A0AAV4FXB6_9GAST</name>
<accession>A0AAV4FXB6</accession>
<sequence>MGTNTLQPRDQYTGQTPGETIMQETVPGWAGAREETSPLNQQHSLGVTRRRKRVIRNVARASCPSQAGNRPHSGPGYQAWRAGHGNSYMYLITRVTKLSSPFPSLFWIKITSLASAPGLHGCSVTFHSLLLLAVGKVRPGNSKRPNISRITVTVFLTVMKYRAKSCAAILLAVKFLPRSTGKATAPSS</sequence>
<dbReference type="Proteomes" id="UP000762676">
    <property type="component" value="Unassembled WGS sequence"/>
</dbReference>
<organism evidence="1 2">
    <name type="scientific">Elysia marginata</name>
    <dbReference type="NCBI Taxonomy" id="1093978"/>
    <lineage>
        <taxon>Eukaryota</taxon>
        <taxon>Metazoa</taxon>
        <taxon>Spiralia</taxon>
        <taxon>Lophotrochozoa</taxon>
        <taxon>Mollusca</taxon>
        <taxon>Gastropoda</taxon>
        <taxon>Heterobranchia</taxon>
        <taxon>Euthyneura</taxon>
        <taxon>Panpulmonata</taxon>
        <taxon>Sacoglossa</taxon>
        <taxon>Placobranchoidea</taxon>
        <taxon>Plakobranchidae</taxon>
        <taxon>Elysia</taxon>
    </lineage>
</organism>
<gene>
    <name evidence="1" type="ORF">ElyMa_005840600</name>
</gene>
<protein>
    <submittedName>
        <fullName evidence="1">Uncharacterized protein</fullName>
    </submittedName>
</protein>
<proteinExistence type="predicted"/>
<evidence type="ECO:0000313" key="2">
    <source>
        <dbReference type="Proteomes" id="UP000762676"/>
    </source>
</evidence>
<dbReference type="AlphaFoldDB" id="A0AAV4FXB6"/>
<reference evidence="1 2" key="1">
    <citation type="journal article" date="2021" name="Elife">
        <title>Chloroplast acquisition without the gene transfer in kleptoplastic sea slugs, Plakobranchus ocellatus.</title>
        <authorList>
            <person name="Maeda T."/>
            <person name="Takahashi S."/>
            <person name="Yoshida T."/>
            <person name="Shimamura S."/>
            <person name="Takaki Y."/>
            <person name="Nagai Y."/>
            <person name="Toyoda A."/>
            <person name="Suzuki Y."/>
            <person name="Arimoto A."/>
            <person name="Ishii H."/>
            <person name="Satoh N."/>
            <person name="Nishiyama T."/>
            <person name="Hasebe M."/>
            <person name="Maruyama T."/>
            <person name="Minagawa J."/>
            <person name="Obokata J."/>
            <person name="Shigenobu S."/>
        </authorList>
    </citation>
    <scope>NUCLEOTIDE SEQUENCE [LARGE SCALE GENOMIC DNA]</scope>
</reference>
<comment type="caution">
    <text evidence="1">The sequence shown here is derived from an EMBL/GenBank/DDBJ whole genome shotgun (WGS) entry which is preliminary data.</text>
</comment>
<dbReference type="EMBL" id="BMAT01011726">
    <property type="protein sequence ID" value="GFR78053.1"/>
    <property type="molecule type" value="Genomic_DNA"/>
</dbReference>